<dbReference type="AlphaFoldDB" id="A0AA49GNR7"/>
<reference evidence="1" key="2">
    <citation type="journal article" date="2024" name="Antonie Van Leeuwenhoek">
        <title>Roseihalotalea indica gen. nov., sp. nov., a halophilic Bacteroidetes from mesopelagic Southwest Indian Ocean with higher carbohydrate metabolic potential.</title>
        <authorList>
            <person name="Chen B."/>
            <person name="Zhang M."/>
            <person name="Lin D."/>
            <person name="Ye J."/>
            <person name="Tang K."/>
        </authorList>
    </citation>
    <scope>NUCLEOTIDE SEQUENCE</scope>
    <source>
        <strain evidence="1">TK19036</strain>
    </source>
</reference>
<dbReference type="InterPro" id="IPR025329">
    <property type="entry name" value="DUF4235"/>
</dbReference>
<organism evidence="1">
    <name type="scientific">Roseihalotalea indica</name>
    <dbReference type="NCBI Taxonomy" id="2867963"/>
    <lineage>
        <taxon>Bacteria</taxon>
        <taxon>Pseudomonadati</taxon>
        <taxon>Bacteroidota</taxon>
        <taxon>Cytophagia</taxon>
        <taxon>Cytophagales</taxon>
        <taxon>Catalimonadaceae</taxon>
        <taxon>Roseihalotalea</taxon>
    </lineage>
</organism>
<evidence type="ECO:0000313" key="1">
    <source>
        <dbReference type="EMBL" id="WKN37742.1"/>
    </source>
</evidence>
<accession>A0AA49GNR7</accession>
<protein>
    <submittedName>
        <fullName evidence="1">DUF4235 domain-containing protein</fullName>
    </submittedName>
</protein>
<dbReference type="EMBL" id="CP120682">
    <property type="protein sequence ID" value="WKN37742.1"/>
    <property type="molecule type" value="Genomic_DNA"/>
</dbReference>
<gene>
    <name evidence="1" type="ORF">K4G66_03345</name>
</gene>
<dbReference type="Pfam" id="PF14019">
    <property type="entry name" value="DUF4235"/>
    <property type="match status" value="1"/>
</dbReference>
<proteinExistence type="predicted"/>
<name>A0AA49GNR7_9BACT</name>
<sequence>MSLTKNLTESLKKNLGHDNADIRNWVVSGAAMASAVAVRAVVEFIWKKTTRRDPPKNPDDRDVSWGEAVTWTLLVGVTASLVKLVIRRNASVGVKKVS</sequence>
<reference evidence="1" key="1">
    <citation type="journal article" date="2023" name="Comput. Struct. Biotechnol. J.">
        <title>Discovery of a novel marine Bacteroidetes with a rich repertoire of carbohydrate-active enzymes.</title>
        <authorList>
            <person name="Chen B."/>
            <person name="Liu G."/>
            <person name="Chen Q."/>
            <person name="Wang H."/>
            <person name="Liu L."/>
            <person name="Tang K."/>
        </authorList>
    </citation>
    <scope>NUCLEOTIDE SEQUENCE</scope>
    <source>
        <strain evidence="1">TK19036</strain>
    </source>
</reference>